<keyword evidence="1" id="KW-0812">Transmembrane</keyword>
<feature type="transmembrane region" description="Helical" evidence="1">
    <location>
        <begin position="20"/>
        <end position="41"/>
    </location>
</feature>
<protein>
    <submittedName>
        <fullName evidence="2">Uncharacterized protein</fullName>
    </submittedName>
</protein>
<evidence type="ECO:0000313" key="2">
    <source>
        <dbReference type="EMBL" id="KKS45949.1"/>
    </source>
</evidence>
<evidence type="ECO:0000256" key="1">
    <source>
        <dbReference type="SAM" id="Phobius"/>
    </source>
</evidence>
<gene>
    <name evidence="2" type="ORF">UV09_C0025G0004</name>
</gene>
<organism evidence="2 3">
    <name type="scientific">Candidatus Gottesmanbacteria bacterium GW2011_GWA2_42_18</name>
    <dbReference type="NCBI Taxonomy" id="1618442"/>
    <lineage>
        <taxon>Bacteria</taxon>
        <taxon>Candidatus Gottesmaniibacteriota</taxon>
    </lineage>
</organism>
<comment type="caution">
    <text evidence="2">The sequence shown here is derived from an EMBL/GenBank/DDBJ whole genome shotgun (WGS) entry which is preliminary data.</text>
</comment>
<keyword evidence="1" id="KW-0472">Membrane</keyword>
<reference evidence="2 3" key="1">
    <citation type="journal article" date="2015" name="Nature">
        <title>rRNA introns, odd ribosomes, and small enigmatic genomes across a large radiation of phyla.</title>
        <authorList>
            <person name="Brown C.T."/>
            <person name="Hug L.A."/>
            <person name="Thomas B.C."/>
            <person name="Sharon I."/>
            <person name="Castelle C.J."/>
            <person name="Singh A."/>
            <person name="Wilkins M.J."/>
            <person name="Williams K.H."/>
            <person name="Banfield J.F."/>
        </authorList>
    </citation>
    <scope>NUCLEOTIDE SEQUENCE [LARGE SCALE GENOMIC DNA]</scope>
</reference>
<proteinExistence type="predicted"/>
<accession>A0A0G0ZBB0</accession>
<dbReference type="EMBL" id="LCDD01000025">
    <property type="protein sequence ID" value="KKS45949.1"/>
    <property type="molecule type" value="Genomic_DNA"/>
</dbReference>
<dbReference type="Proteomes" id="UP000034320">
    <property type="component" value="Unassembled WGS sequence"/>
</dbReference>
<evidence type="ECO:0000313" key="3">
    <source>
        <dbReference type="Proteomes" id="UP000034320"/>
    </source>
</evidence>
<name>A0A0G0ZBB0_9BACT</name>
<sequence length="288" mass="31962">MTDEEKKAESGPESLGSNKLVWLAGAIVLLIAGWFGLRAIFGSMESYKVSLIDAPNEVNTGSNATFTWRVDGQPPTTINHTAVHLGTVSQTGELGKDVTPENTQYSQFTPEFVNGKYDIPLQFVGNIMLNTPGVLYFRVHALVKDKHYWSDEYSLEVKQLEYKVMLIDAPTQGVMDQVLTFTWDVTGVPTTINHTSVHFGTESTPGDLGKNVAPDATKYDDLIKYFANQSNPIPFRFIGNHTFDEAGTYYFRAHAIINGEHYWTEEKTLEVAKAVTKKATPTAAAEEE</sequence>
<keyword evidence="1" id="KW-1133">Transmembrane helix</keyword>
<dbReference type="AlphaFoldDB" id="A0A0G0ZBB0"/>